<comment type="subcellular location">
    <subcellularLocation>
        <location evidence="1">Preautophagosomal structure</location>
    </subcellularLocation>
</comment>
<evidence type="ECO:0000313" key="10">
    <source>
        <dbReference type="EMBL" id="RWQ99022.1"/>
    </source>
</evidence>
<feature type="region of interest" description="Disordered" evidence="8">
    <location>
        <begin position="89"/>
        <end position="341"/>
    </location>
</feature>
<dbReference type="InterPro" id="IPR039362">
    <property type="entry name" value="ATG29_sf"/>
</dbReference>
<dbReference type="PANTHER" id="PTHR40012:SF1">
    <property type="entry name" value="AUTOPHAGY-RELATED PROTEIN 29"/>
    <property type="match status" value="1"/>
</dbReference>
<gene>
    <name evidence="10" type="ORF">C8Q69DRAFT_449541</name>
</gene>
<evidence type="ECO:0000256" key="6">
    <source>
        <dbReference type="ARBA" id="ARBA00023006"/>
    </source>
</evidence>
<dbReference type="AlphaFoldDB" id="A0A443I4N9"/>
<evidence type="ECO:0000256" key="7">
    <source>
        <dbReference type="ARBA" id="ARBA00060351"/>
    </source>
</evidence>
<dbReference type="EMBL" id="RCNU01000001">
    <property type="protein sequence ID" value="RWQ99022.1"/>
    <property type="molecule type" value="Genomic_DNA"/>
</dbReference>
<keyword evidence="5" id="KW-0653">Protein transport</keyword>
<feature type="compositionally biased region" description="Low complexity" evidence="8">
    <location>
        <begin position="322"/>
        <end position="337"/>
    </location>
</feature>
<evidence type="ECO:0000256" key="3">
    <source>
        <dbReference type="ARBA" id="ARBA00013784"/>
    </source>
</evidence>
<dbReference type="STRING" id="264951.A0A443I4N9"/>
<keyword evidence="6" id="KW-0072">Autophagy</keyword>
<evidence type="ECO:0000313" key="11">
    <source>
        <dbReference type="Proteomes" id="UP000283841"/>
    </source>
</evidence>
<keyword evidence="11" id="KW-1185">Reference proteome</keyword>
<comment type="caution">
    <text evidence="10">The sequence shown here is derived from an EMBL/GenBank/DDBJ whole genome shotgun (WGS) entry which is preliminary data.</text>
</comment>
<feature type="compositionally biased region" description="Acidic residues" evidence="8">
    <location>
        <begin position="260"/>
        <end position="269"/>
    </location>
</feature>
<dbReference type="Pfam" id="PF18388">
    <property type="entry name" value="ATG29_N"/>
    <property type="match status" value="1"/>
</dbReference>
<evidence type="ECO:0000256" key="2">
    <source>
        <dbReference type="ARBA" id="ARBA00010082"/>
    </source>
</evidence>
<reference evidence="10 11" key="1">
    <citation type="journal article" date="2018" name="Front. Microbiol.">
        <title>Genomic and genetic insights into a cosmopolitan fungus, Paecilomyces variotii (Eurotiales).</title>
        <authorList>
            <person name="Urquhart A.S."/>
            <person name="Mondo S.J."/>
            <person name="Makela M.R."/>
            <person name="Hane J.K."/>
            <person name="Wiebenga A."/>
            <person name="He G."/>
            <person name="Mihaltcheva S."/>
            <person name="Pangilinan J."/>
            <person name="Lipzen A."/>
            <person name="Barry K."/>
            <person name="de Vries R.P."/>
            <person name="Grigoriev I.V."/>
            <person name="Idnurm A."/>
        </authorList>
    </citation>
    <scope>NUCLEOTIDE SEQUENCE [LARGE SCALE GENOMIC DNA]</scope>
    <source>
        <strain evidence="10 11">CBS 101075</strain>
    </source>
</reference>
<dbReference type="VEuPathDB" id="FungiDB:C8Q69DRAFT_449541"/>
<evidence type="ECO:0000256" key="8">
    <source>
        <dbReference type="SAM" id="MobiDB-lite"/>
    </source>
</evidence>
<feature type="compositionally biased region" description="Acidic residues" evidence="8">
    <location>
        <begin position="217"/>
        <end position="236"/>
    </location>
</feature>
<feature type="domain" description="Atg29 N-terminal" evidence="9">
    <location>
        <begin position="12"/>
        <end position="65"/>
    </location>
</feature>
<dbReference type="Proteomes" id="UP000283841">
    <property type="component" value="Unassembled WGS sequence"/>
</dbReference>
<proteinExistence type="inferred from homology"/>
<dbReference type="RefSeq" id="XP_028488667.1">
    <property type="nucleotide sequence ID" value="XM_028629373.1"/>
</dbReference>
<feature type="compositionally biased region" description="Gly residues" evidence="8">
    <location>
        <begin position="114"/>
        <end position="125"/>
    </location>
</feature>
<evidence type="ECO:0000259" key="9">
    <source>
        <dbReference type="Pfam" id="PF18388"/>
    </source>
</evidence>
<organism evidence="10 11">
    <name type="scientific">Byssochlamys spectabilis</name>
    <name type="common">Paecilomyces variotii</name>
    <dbReference type="NCBI Taxonomy" id="264951"/>
    <lineage>
        <taxon>Eukaryota</taxon>
        <taxon>Fungi</taxon>
        <taxon>Dikarya</taxon>
        <taxon>Ascomycota</taxon>
        <taxon>Pezizomycotina</taxon>
        <taxon>Eurotiomycetes</taxon>
        <taxon>Eurotiomycetidae</taxon>
        <taxon>Eurotiales</taxon>
        <taxon>Thermoascaceae</taxon>
        <taxon>Paecilomyces</taxon>
    </lineage>
</organism>
<dbReference type="PANTHER" id="PTHR40012">
    <property type="entry name" value="AUTOPHAGY-RELATED PROTEIN 29"/>
    <property type="match status" value="1"/>
</dbReference>
<comment type="similarity">
    <text evidence="2">Belongs to the ATG29 family.</text>
</comment>
<keyword evidence="4" id="KW-0813">Transport</keyword>
<feature type="compositionally biased region" description="Polar residues" evidence="8">
    <location>
        <begin position="147"/>
        <end position="172"/>
    </location>
</feature>
<evidence type="ECO:0000256" key="4">
    <source>
        <dbReference type="ARBA" id="ARBA00022448"/>
    </source>
</evidence>
<dbReference type="GeneID" id="39598650"/>
<name>A0A443I4N9_BYSSP</name>
<dbReference type="GO" id="GO:0015031">
    <property type="term" value="P:protein transport"/>
    <property type="evidence" value="ECO:0007669"/>
    <property type="project" value="UniProtKB-KW"/>
</dbReference>
<evidence type="ECO:0000256" key="5">
    <source>
        <dbReference type="ARBA" id="ARBA00022927"/>
    </source>
</evidence>
<accession>A0A443I4N9</accession>
<evidence type="ECO:0000256" key="1">
    <source>
        <dbReference type="ARBA" id="ARBA00004329"/>
    </source>
</evidence>
<feature type="compositionally biased region" description="Low complexity" evidence="8">
    <location>
        <begin position="94"/>
        <end position="111"/>
    </location>
</feature>
<sequence>MSPQTKGPDVHFTVFIRLPFPRGDFVDPLPVEWNATKDRALWEILSRPSKGDDIDWKALAESFDVTLPFLLQQAAWLYDRQLSQVRAQMRRVGTTHSTSSSPAPGSVSESTALGGQGMKRIGSGGSRVPSRLAVQTKDISIPRAESSPVTATRNRISVLPRTSSATTVTQVKSAREPSPRDALSAAARTQRPGSGGRGPSNTRREQGTGAPPRESPVPEEDSLTSSSEEESDSDDETSSRRAPGFKRFGKFSIHRAGLRDDEEDDEDDSPAFLPLPRGSEPGSREAQRSDLNATLRLEQHQHPGAQRRETTEHVPLSKQTTMMSSASSASSGVAVGMPQEGRRRSSYALGALSPQRAAHLSPRRRAAAANEASDTPSMGSSFSDLDDASVTQSALEEALLSNMQHGGMASRMSTISQALRSRYL</sequence>
<dbReference type="InterPro" id="IPR040666">
    <property type="entry name" value="Atg29_N"/>
</dbReference>
<dbReference type="GO" id="GO:0000045">
    <property type="term" value="P:autophagosome assembly"/>
    <property type="evidence" value="ECO:0007669"/>
    <property type="project" value="InterPro"/>
</dbReference>
<dbReference type="InterPro" id="IPR039113">
    <property type="entry name" value="ATG29"/>
</dbReference>
<dbReference type="FunFam" id="1.10.10.2570:FF:000001">
    <property type="entry name" value="Autophagy-related protein 29"/>
    <property type="match status" value="1"/>
</dbReference>
<dbReference type="Gene3D" id="1.10.10.2570">
    <property type="match status" value="1"/>
</dbReference>
<dbReference type="GO" id="GO:0000407">
    <property type="term" value="C:phagophore assembly site"/>
    <property type="evidence" value="ECO:0007669"/>
    <property type="project" value="UniProtKB-SubCell"/>
</dbReference>
<feature type="compositionally biased region" description="Basic and acidic residues" evidence="8">
    <location>
        <begin position="297"/>
        <end position="312"/>
    </location>
</feature>
<protein>
    <recommendedName>
        <fullName evidence="3">Autophagy-related protein 29</fullName>
    </recommendedName>
</protein>
<feature type="compositionally biased region" description="Polar residues" evidence="8">
    <location>
        <begin position="372"/>
        <end position="389"/>
    </location>
</feature>
<feature type="compositionally biased region" description="Basic residues" evidence="8">
    <location>
        <begin position="243"/>
        <end position="253"/>
    </location>
</feature>
<feature type="region of interest" description="Disordered" evidence="8">
    <location>
        <begin position="353"/>
        <end position="389"/>
    </location>
</feature>
<comment type="function">
    <text evidence="7">Plays a role in autophagy. Functions at the preautophagosomal structure (PAS) in order to form normal autophagosomes under starvation conditions. Also plays a role in mitophagy and regulation of filamentous growth.</text>
</comment>